<dbReference type="SMART" id="SM00534">
    <property type="entry name" value="MUTSac"/>
    <property type="match status" value="1"/>
</dbReference>
<keyword evidence="5" id="KW-0812">Transmembrane</keyword>
<organism evidence="7 8">
    <name type="scientific">Leptospira semungkisensis</name>
    <dbReference type="NCBI Taxonomy" id="2484985"/>
    <lineage>
        <taxon>Bacteria</taxon>
        <taxon>Pseudomonadati</taxon>
        <taxon>Spirochaetota</taxon>
        <taxon>Spirochaetia</taxon>
        <taxon>Leptospirales</taxon>
        <taxon>Leptospiraceae</taxon>
        <taxon>Leptospira</taxon>
    </lineage>
</organism>
<feature type="transmembrane region" description="Helical" evidence="5">
    <location>
        <begin position="58"/>
        <end position="77"/>
    </location>
</feature>
<evidence type="ECO:0000256" key="3">
    <source>
        <dbReference type="ARBA" id="ARBA00023125"/>
    </source>
</evidence>
<dbReference type="GO" id="GO:0006298">
    <property type="term" value="P:mismatch repair"/>
    <property type="evidence" value="ECO:0007669"/>
    <property type="project" value="InterPro"/>
</dbReference>
<dbReference type="InterPro" id="IPR000432">
    <property type="entry name" value="DNA_mismatch_repair_MutS_C"/>
</dbReference>
<reference evidence="7" key="1">
    <citation type="journal article" date="2019" name="PLoS Negl. Trop. Dis.">
        <title>Revisiting the worldwide diversity of Leptospira species in the environment.</title>
        <authorList>
            <person name="Vincent A.T."/>
            <person name="Schiettekatte O."/>
            <person name="Bourhy P."/>
            <person name="Veyrier F.J."/>
            <person name="Picardeau M."/>
        </authorList>
    </citation>
    <scope>NUCLEOTIDE SEQUENCE [LARGE SCALE GENOMIC DNA]</scope>
    <source>
        <strain evidence="7">SSS9</strain>
    </source>
</reference>
<feature type="coiled-coil region" evidence="4">
    <location>
        <begin position="172"/>
        <end position="199"/>
    </location>
</feature>
<feature type="transmembrane region" description="Helical" evidence="5">
    <location>
        <begin position="28"/>
        <end position="52"/>
    </location>
</feature>
<dbReference type="GO" id="GO:0005829">
    <property type="term" value="C:cytosol"/>
    <property type="evidence" value="ECO:0007669"/>
    <property type="project" value="TreeGrafter"/>
</dbReference>
<keyword evidence="2" id="KW-0067">ATP-binding</keyword>
<dbReference type="PANTHER" id="PTHR11361">
    <property type="entry name" value="DNA MISMATCH REPAIR PROTEIN MUTS FAMILY MEMBER"/>
    <property type="match status" value="1"/>
</dbReference>
<dbReference type="Proteomes" id="UP000297453">
    <property type="component" value="Unassembled WGS sequence"/>
</dbReference>
<gene>
    <name evidence="7" type="ORF">EHO59_03850</name>
</gene>
<name>A0A4R9G886_9LEPT</name>
<evidence type="ECO:0000256" key="2">
    <source>
        <dbReference type="ARBA" id="ARBA00022840"/>
    </source>
</evidence>
<keyword evidence="5" id="KW-0472">Membrane</keyword>
<evidence type="ECO:0000256" key="4">
    <source>
        <dbReference type="SAM" id="Coils"/>
    </source>
</evidence>
<proteinExistence type="predicted"/>
<keyword evidence="5" id="KW-1133">Transmembrane helix</keyword>
<dbReference type="Pfam" id="PF00488">
    <property type="entry name" value="MutS_V"/>
    <property type="match status" value="1"/>
</dbReference>
<evidence type="ECO:0000313" key="7">
    <source>
        <dbReference type="EMBL" id="TGK07250.1"/>
    </source>
</evidence>
<dbReference type="GO" id="GO:0005524">
    <property type="term" value="F:ATP binding"/>
    <property type="evidence" value="ECO:0007669"/>
    <property type="project" value="UniProtKB-KW"/>
</dbReference>
<feature type="domain" description="DNA mismatch repair proteins mutS family" evidence="6">
    <location>
        <begin position="465"/>
        <end position="639"/>
    </location>
</feature>
<sequence length="639" mass="73594">MKALERVDRLDRNISRLDRIIRKEESNLSYLSAFRLLAFFSFASWIIGVYLLRLDSELYYLPSILILAGFYKLLSLYQDHKDRIRRLKVWMDFLKTQKARILLDAKSYPKVKKEYYKNLLLESDLPPWTKDLDFLGEKGIFSRIDTTVLPKSNSGFLKYFLEKKEEGKIRARQSAVQNLSSKQKTLQKLLRQLRLYEASFPARKDGEEEKLPSYIPKFKSISSERSGQEKQDFPFHLFADKPSGFWTLALGGIGSVIRFLFPVWVILVWILVIGSFLFGQTWGFGFFLLNLSFFGFYRGASLKMIQPLAEDWETLDELGKLLSYLRSVQMSSVQGQTYLADWTRKDFHTYWKRLKKIANLAAYTQSPLAHSLLNVLFLFDLWVWRRYANWWKERGESVLSAFEDLAELDSLLPLANLKWIDTDFNFPILEKENGSTSNISAKSLVHPLIPFDKRISNSLDPIIPGKLLLLTGSNMSGKTTYLRALGICGIFAMAGGPVPALEFKTPILEVYSSIRNEDSVDEGISFFYAEVRRLGNILQEVSKRENASLVLLDEILKGTNSRERTIACKGILNKLREYNVFGMITTHDLELADLADLSLFHFREEIKDGKMTFDYKIRAGVVQSSNALEVLRLEGLDIS</sequence>
<keyword evidence="1" id="KW-0547">Nucleotide-binding</keyword>
<dbReference type="PANTHER" id="PTHR11361:SF99">
    <property type="entry name" value="DNA MISMATCH REPAIR PROTEIN"/>
    <property type="match status" value="1"/>
</dbReference>
<dbReference type="SUPFAM" id="SSF52540">
    <property type="entry name" value="P-loop containing nucleoside triphosphate hydrolases"/>
    <property type="match status" value="1"/>
</dbReference>
<dbReference type="InterPro" id="IPR045076">
    <property type="entry name" value="MutS"/>
</dbReference>
<protein>
    <submittedName>
        <fullName evidence="7">DNA mismatch repair protein</fullName>
    </submittedName>
</protein>
<dbReference type="RefSeq" id="WP_135584910.1">
    <property type="nucleotide sequence ID" value="NZ_RQEP01000005.1"/>
</dbReference>
<dbReference type="GO" id="GO:0140664">
    <property type="term" value="F:ATP-dependent DNA damage sensor activity"/>
    <property type="evidence" value="ECO:0007669"/>
    <property type="project" value="InterPro"/>
</dbReference>
<evidence type="ECO:0000256" key="5">
    <source>
        <dbReference type="SAM" id="Phobius"/>
    </source>
</evidence>
<dbReference type="GO" id="GO:0030983">
    <property type="term" value="F:mismatched DNA binding"/>
    <property type="evidence" value="ECO:0007669"/>
    <property type="project" value="InterPro"/>
</dbReference>
<accession>A0A4R9G886</accession>
<keyword evidence="4" id="KW-0175">Coiled coil</keyword>
<keyword evidence="3" id="KW-0238">DNA-binding</keyword>
<dbReference type="Gene3D" id="3.40.50.300">
    <property type="entry name" value="P-loop containing nucleotide triphosphate hydrolases"/>
    <property type="match status" value="1"/>
</dbReference>
<comment type="caution">
    <text evidence="7">The sequence shown here is derived from an EMBL/GenBank/DDBJ whole genome shotgun (WGS) entry which is preliminary data.</text>
</comment>
<dbReference type="InterPro" id="IPR027417">
    <property type="entry name" value="P-loop_NTPase"/>
</dbReference>
<dbReference type="AlphaFoldDB" id="A0A4R9G886"/>
<dbReference type="EMBL" id="RQEP01000005">
    <property type="protein sequence ID" value="TGK07250.1"/>
    <property type="molecule type" value="Genomic_DNA"/>
</dbReference>
<evidence type="ECO:0000313" key="8">
    <source>
        <dbReference type="Proteomes" id="UP000297453"/>
    </source>
</evidence>
<evidence type="ECO:0000256" key="1">
    <source>
        <dbReference type="ARBA" id="ARBA00022741"/>
    </source>
</evidence>
<evidence type="ECO:0000259" key="6">
    <source>
        <dbReference type="SMART" id="SM00534"/>
    </source>
</evidence>
<keyword evidence="8" id="KW-1185">Reference proteome</keyword>
<feature type="transmembrane region" description="Helical" evidence="5">
    <location>
        <begin position="245"/>
        <end position="271"/>
    </location>
</feature>
<dbReference type="OrthoDB" id="9802448at2"/>